<dbReference type="InterPro" id="IPR050985">
    <property type="entry name" value="Alpha-glycosidase_related"/>
</dbReference>
<gene>
    <name evidence="2" type="ORF">GCM10023322_59310</name>
</gene>
<feature type="region of interest" description="Disordered" evidence="1">
    <location>
        <begin position="344"/>
        <end position="374"/>
    </location>
</feature>
<sequence length="614" mass="66116">MDFTDKTRLWSEGNHVYAGKARITAMTDGVELQVEAGTQATGVRIVSDQAQTTLVRIEVPLGDGIGYWHPSAGWERPLPADWEGDWRRIGLVDSAVAGCLYDPAGRSLLAFASDRGDATTWLRFGVSETSARFGVWLAMPLAAGEECRLRVEAPGRTADETLRALARWMPGTADALPTPEAGRAPAYSTWYSMHRGVTATGVEAEAAIAAELGCGLVLLDDGWQALSDGVKYSGCGDWTPDPAKFPDFTGHVRAVRELGLRYVAWIAPLLLGEHSLAHGSLRGLAPHRVPRLACQVLDPRHDKVRAFVIERCLELVERHGFDGLKLDFLELAMVYADPASAADNPSAADNASAAGDNVSPDNVNGNSVNGGDVSGGDVSQAMRELLDELHARLRAMRGGEPLIELRQPYAAPAMRRYGNLLRASDCPADATANRLRTLDIARLAPGAAVHCDMLMWDPHASVEAAARQLHSALYSVPQISMRLTELPAEHRAMTAWWLDFWRRYRDVLLDGERRTGRPDERDATVTATAGDRAVVTVFGEHRVVPLELAGLADVALVNATSAPHLLVDLTGTARVSLTVTDACGRPAGSHVRELGPGPHRLPVPPSGACRLAPA</sequence>
<dbReference type="Gene3D" id="3.20.20.70">
    <property type="entry name" value="Aldolase class I"/>
    <property type="match status" value="1"/>
</dbReference>
<keyword evidence="3" id="KW-1185">Reference proteome</keyword>
<dbReference type="InterPro" id="IPR002252">
    <property type="entry name" value="Glyco_hydro_36"/>
</dbReference>
<dbReference type="Proteomes" id="UP001501570">
    <property type="component" value="Unassembled WGS sequence"/>
</dbReference>
<organism evidence="2 3">
    <name type="scientific">Rugosimonospora acidiphila</name>
    <dbReference type="NCBI Taxonomy" id="556531"/>
    <lineage>
        <taxon>Bacteria</taxon>
        <taxon>Bacillati</taxon>
        <taxon>Actinomycetota</taxon>
        <taxon>Actinomycetes</taxon>
        <taxon>Micromonosporales</taxon>
        <taxon>Micromonosporaceae</taxon>
        <taxon>Rugosimonospora</taxon>
    </lineage>
</organism>
<evidence type="ECO:0000313" key="2">
    <source>
        <dbReference type="EMBL" id="GAA5194575.1"/>
    </source>
</evidence>
<comment type="caution">
    <text evidence="2">The sequence shown here is derived from an EMBL/GenBank/DDBJ whole genome shotgun (WGS) entry which is preliminary data.</text>
</comment>
<name>A0ABP9SFS6_9ACTN</name>
<dbReference type="PANTHER" id="PTHR43053">
    <property type="entry name" value="GLYCOSIDASE FAMILY 31"/>
    <property type="match status" value="1"/>
</dbReference>
<dbReference type="SUPFAM" id="SSF51445">
    <property type="entry name" value="(Trans)glycosidases"/>
    <property type="match status" value="1"/>
</dbReference>
<dbReference type="EMBL" id="BAABJQ010000021">
    <property type="protein sequence ID" value="GAA5194575.1"/>
    <property type="molecule type" value="Genomic_DNA"/>
</dbReference>
<dbReference type="InterPro" id="IPR013785">
    <property type="entry name" value="Aldolase_TIM"/>
</dbReference>
<reference evidence="3" key="1">
    <citation type="journal article" date="2019" name="Int. J. Syst. Evol. Microbiol.">
        <title>The Global Catalogue of Microorganisms (GCM) 10K type strain sequencing project: providing services to taxonomists for standard genome sequencing and annotation.</title>
        <authorList>
            <consortium name="The Broad Institute Genomics Platform"/>
            <consortium name="The Broad Institute Genome Sequencing Center for Infectious Disease"/>
            <person name="Wu L."/>
            <person name="Ma J."/>
        </authorList>
    </citation>
    <scope>NUCLEOTIDE SEQUENCE [LARGE SCALE GENOMIC DNA]</scope>
    <source>
        <strain evidence="3">JCM 18304</strain>
    </source>
</reference>
<feature type="region of interest" description="Disordered" evidence="1">
    <location>
        <begin position="588"/>
        <end position="614"/>
    </location>
</feature>
<dbReference type="InterPro" id="IPR017853">
    <property type="entry name" value="GH"/>
</dbReference>
<proteinExistence type="predicted"/>
<evidence type="ECO:0000313" key="3">
    <source>
        <dbReference type="Proteomes" id="UP001501570"/>
    </source>
</evidence>
<accession>A0ABP9SFS6</accession>
<evidence type="ECO:0000256" key="1">
    <source>
        <dbReference type="SAM" id="MobiDB-lite"/>
    </source>
</evidence>
<evidence type="ECO:0008006" key="4">
    <source>
        <dbReference type="Google" id="ProtNLM"/>
    </source>
</evidence>
<dbReference type="CDD" id="cd14791">
    <property type="entry name" value="GH36"/>
    <property type="match status" value="1"/>
</dbReference>
<protein>
    <recommendedName>
        <fullName evidence="4">Alpha-galactosidase</fullName>
    </recommendedName>
</protein>